<dbReference type="InterPro" id="IPR003610">
    <property type="entry name" value="CBM5/12"/>
</dbReference>
<comment type="similarity">
    <text evidence="1">Belongs to the peptidase S1 family.</text>
</comment>
<keyword evidence="3" id="KW-1015">Disulfide bond</keyword>
<comment type="caution">
    <text evidence="6">The sequence shown here is derived from an EMBL/GenBank/DDBJ whole genome shotgun (WGS) entry which is preliminary data.</text>
</comment>
<dbReference type="PANTHER" id="PTHR24276:SF98">
    <property type="entry name" value="FI18310P1-RELATED"/>
    <property type="match status" value="1"/>
</dbReference>
<dbReference type="Pfam" id="PF00089">
    <property type="entry name" value="Trypsin"/>
    <property type="match status" value="1"/>
</dbReference>
<gene>
    <name evidence="6" type="ORF">H0B56_15255</name>
</gene>
<accession>A0A838ACF6</accession>
<dbReference type="InterPro" id="IPR001314">
    <property type="entry name" value="Peptidase_S1A"/>
</dbReference>
<evidence type="ECO:0000256" key="2">
    <source>
        <dbReference type="ARBA" id="ARBA00022801"/>
    </source>
</evidence>
<evidence type="ECO:0000256" key="4">
    <source>
        <dbReference type="SAM" id="SignalP"/>
    </source>
</evidence>
<dbReference type="GO" id="GO:0004252">
    <property type="term" value="F:serine-type endopeptidase activity"/>
    <property type="evidence" value="ECO:0007669"/>
    <property type="project" value="InterPro"/>
</dbReference>
<dbReference type="Gene3D" id="2.10.10.20">
    <property type="entry name" value="Carbohydrate-binding module superfamily 5/12"/>
    <property type="match status" value="1"/>
</dbReference>
<organism evidence="6 7">
    <name type="scientific">Haloechinothrix aidingensis</name>
    <dbReference type="NCBI Taxonomy" id="2752311"/>
    <lineage>
        <taxon>Bacteria</taxon>
        <taxon>Bacillati</taxon>
        <taxon>Actinomycetota</taxon>
        <taxon>Actinomycetes</taxon>
        <taxon>Pseudonocardiales</taxon>
        <taxon>Pseudonocardiaceae</taxon>
        <taxon>Haloechinothrix</taxon>
    </lineage>
</organism>
<dbReference type="SMART" id="SM00495">
    <property type="entry name" value="ChtBD3"/>
    <property type="match status" value="1"/>
</dbReference>
<dbReference type="RefSeq" id="WP_180893727.1">
    <property type="nucleotide sequence ID" value="NZ_JACCKD010000005.1"/>
</dbReference>
<dbReference type="CDD" id="cd12215">
    <property type="entry name" value="ChiC_BD"/>
    <property type="match status" value="1"/>
</dbReference>
<keyword evidence="6" id="KW-0645">Protease</keyword>
<dbReference type="AlphaFoldDB" id="A0A838ACF6"/>
<dbReference type="InterPro" id="IPR018114">
    <property type="entry name" value="TRYPSIN_HIS"/>
</dbReference>
<dbReference type="PROSITE" id="PS50240">
    <property type="entry name" value="TRYPSIN_DOM"/>
    <property type="match status" value="1"/>
</dbReference>
<dbReference type="GO" id="GO:0005576">
    <property type="term" value="C:extracellular region"/>
    <property type="evidence" value="ECO:0007669"/>
    <property type="project" value="InterPro"/>
</dbReference>
<dbReference type="Proteomes" id="UP000582974">
    <property type="component" value="Unassembled WGS sequence"/>
</dbReference>
<sequence>MRLRTLARATTSVLALASLALAAPLTAAAGTTEPGDDHVQPYIVDGDPASETYSFMTSLQRSNGQHVCGGSLIEPDWVVTAAHCVDGINIAQVRIGTITRDSGGTVARVTAEHTHPQWNPRTLSNDIALLELDRQVSEQPITIADGGDRQGTPTRILGWGSTSGERDSGTRHLQQLDLEVTSGCTNGFDPSNELCLGDDDPDSNACYGDSGGPSIIDVNGQWQLTGATSRAGQGRHPCQDNDAAIYSHVGAHQQWIDDVTGGGTDPGPGPEPCDGADAWSASTHYEPSDQVSHNGHLWEATWYVWHYEPGQSAYWRDLGAC</sequence>
<dbReference type="GO" id="GO:0030246">
    <property type="term" value="F:carbohydrate binding"/>
    <property type="evidence" value="ECO:0007669"/>
    <property type="project" value="InterPro"/>
</dbReference>
<dbReference type="InterPro" id="IPR036573">
    <property type="entry name" value="CBM_sf_5/12"/>
</dbReference>
<evidence type="ECO:0000256" key="1">
    <source>
        <dbReference type="ARBA" id="ARBA00007664"/>
    </source>
</evidence>
<keyword evidence="2" id="KW-0378">Hydrolase</keyword>
<dbReference type="EMBL" id="JACCKD010000005">
    <property type="protein sequence ID" value="MBA0126907.1"/>
    <property type="molecule type" value="Genomic_DNA"/>
</dbReference>
<dbReference type="InterPro" id="IPR001254">
    <property type="entry name" value="Trypsin_dom"/>
</dbReference>
<evidence type="ECO:0000313" key="6">
    <source>
        <dbReference type="EMBL" id="MBA0126907.1"/>
    </source>
</evidence>
<keyword evidence="7" id="KW-1185">Reference proteome</keyword>
<dbReference type="PROSITE" id="PS00134">
    <property type="entry name" value="TRYPSIN_HIS"/>
    <property type="match status" value="1"/>
</dbReference>
<dbReference type="SMART" id="SM00020">
    <property type="entry name" value="Tryp_SPc"/>
    <property type="match status" value="1"/>
</dbReference>
<dbReference type="InterPro" id="IPR043504">
    <property type="entry name" value="Peptidase_S1_PA_chymotrypsin"/>
</dbReference>
<dbReference type="GO" id="GO:0005975">
    <property type="term" value="P:carbohydrate metabolic process"/>
    <property type="evidence" value="ECO:0007669"/>
    <property type="project" value="InterPro"/>
</dbReference>
<feature type="signal peptide" evidence="4">
    <location>
        <begin position="1"/>
        <end position="22"/>
    </location>
</feature>
<dbReference type="GO" id="GO:0004553">
    <property type="term" value="F:hydrolase activity, hydrolyzing O-glycosyl compounds"/>
    <property type="evidence" value="ECO:0007669"/>
    <property type="project" value="InterPro"/>
</dbReference>
<dbReference type="Gene3D" id="2.40.10.10">
    <property type="entry name" value="Trypsin-like serine proteases"/>
    <property type="match status" value="1"/>
</dbReference>
<dbReference type="InterPro" id="IPR009003">
    <property type="entry name" value="Peptidase_S1_PA"/>
</dbReference>
<feature type="domain" description="Peptidase S1" evidence="5">
    <location>
        <begin position="43"/>
        <end position="261"/>
    </location>
</feature>
<evidence type="ECO:0000259" key="5">
    <source>
        <dbReference type="PROSITE" id="PS50240"/>
    </source>
</evidence>
<dbReference type="PANTHER" id="PTHR24276">
    <property type="entry name" value="POLYSERASE-RELATED"/>
    <property type="match status" value="1"/>
</dbReference>
<reference evidence="6 7" key="1">
    <citation type="submission" date="2020-07" db="EMBL/GenBank/DDBJ databases">
        <title>Genome of Haloechinothrix sp.</title>
        <authorList>
            <person name="Tang S.-K."/>
            <person name="Yang L."/>
            <person name="Zhu W.-Y."/>
        </authorList>
    </citation>
    <scope>NUCLEOTIDE SEQUENCE [LARGE SCALE GENOMIC DNA]</scope>
    <source>
        <strain evidence="6 7">YIM 98757</strain>
    </source>
</reference>
<keyword evidence="4" id="KW-0732">Signal</keyword>
<protein>
    <submittedName>
        <fullName evidence="6">Trypsin-like serine protease</fullName>
    </submittedName>
</protein>
<dbReference type="CDD" id="cd00190">
    <property type="entry name" value="Tryp_SPc"/>
    <property type="match status" value="1"/>
</dbReference>
<dbReference type="PRINTS" id="PR00722">
    <property type="entry name" value="CHYMOTRYPSIN"/>
</dbReference>
<dbReference type="GO" id="GO:0006508">
    <property type="term" value="P:proteolysis"/>
    <property type="evidence" value="ECO:0007669"/>
    <property type="project" value="UniProtKB-KW"/>
</dbReference>
<proteinExistence type="inferred from homology"/>
<dbReference type="SUPFAM" id="SSF50494">
    <property type="entry name" value="Trypsin-like serine proteases"/>
    <property type="match status" value="1"/>
</dbReference>
<evidence type="ECO:0000313" key="7">
    <source>
        <dbReference type="Proteomes" id="UP000582974"/>
    </source>
</evidence>
<dbReference type="SUPFAM" id="SSF51055">
    <property type="entry name" value="Carbohydrate binding domain"/>
    <property type="match status" value="1"/>
</dbReference>
<evidence type="ECO:0000256" key="3">
    <source>
        <dbReference type="ARBA" id="ARBA00023157"/>
    </source>
</evidence>
<name>A0A838ACF6_9PSEU</name>
<dbReference type="InterPro" id="IPR050430">
    <property type="entry name" value="Peptidase_S1"/>
</dbReference>
<feature type="chain" id="PRO_5038918939" evidence="4">
    <location>
        <begin position="23"/>
        <end position="321"/>
    </location>
</feature>
<dbReference type="FunFam" id="2.40.10.10:FF:000068">
    <property type="entry name" value="transmembrane protease serine 2"/>
    <property type="match status" value="1"/>
</dbReference>